<dbReference type="GO" id="GO:0016811">
    <property type="term" value="F:hydrolase activity, acting on carbon-nitrogen (but not peptide) bonds, in linear amides"/>
    <property type="evidence" value="ECO:0007669"/>
    <property type="project" value="InterPro"/>
</dbReference>
<gene>
    <name evidence="3" type="ORF">A3G33_04000</name>
</gene>
<organism evidence="3 4">
    <name type="scientific">Candidatus Danuiimicrobium aquiferis</name>
    <dbReference type="NCBI Taxonomy" id="1801832"/>
    <lineage>
        <taxon>Bacteria</taxon>
        <taxon>Pseudomonadati</taxon>
        <taxon>Candidatus Omnitrophota</taxon>
        <taxon>Candidatus Danuiimicrobium</taxon>
    </lineage>
</organism>
<evidence type="ECO:0000313" key="4">
    <source>
        <dbReference type="Proteomes" id="UP000178187"/>
    </source>
</evidence>
<protein>
    <recommendedName>
        <fullName evidence="2">CN hydrolase domain-containing protein</fullName>
    </recommendedName>
</protein>
<proteinExistence type="predicted"/>
<keyword evidence="1" id="KW-0378">Hydrolase</keyword>
<dbReference type="AlphaFoldDB" id="A0A1G1KZG1"/>
<dbReference type="PANTHER" id="PTHR23088">
    <property type="entry name" value="NITRILASE-RELATED"/>
    <property type="match status" value="1"/>
</dbReference>
<name>A0A1G1KZG1_9BACT</name>
<dbReference type="Gene3D" id="3.60.110.10">
    <property type="entry name" value="Carbon-nitrogen hydrolase"/>
    <property type="match status" value="1"/>
</dbReference>
<dbReference type="Pfam" id="PF00795">
    <property type="entry name" value="CN_hydrolase"/>
    <property type="match status" value="1"/>
</dbReference>
<dbReference type="PANTHER" id="PTHR23088:SF27">
    <property type="entry name" value="DEAMINATED GLUTATHIONE AMIDASE"/>
    <property type="match status" value="1"/>
</dbReference>
<evidence type="ECO:0000259" key="2">
    <source>
        <dbReference type="PROSITE" id="PS50263"/>
    </source>
</evidence>
<sequence length="266" mass="29244">MRQTLKVAAIQLAAGSNKAKNLATAVRLVTIAIRNKARLIVLPEMFNIRGHEGATQSAGEPIPGPSLYPLMALAKKYRVLILAGSVAEKTKHPKKIFNSSALIGPDGLIKAVYRKMHLFDVLLTGKKIQESKYCLRGKKPVLAEIDGIRAGLSLCYDLRFPALYQSYAKRGAKILCIPSNFTRKTGRAHWETLLKARAIENQCFVIAPNQHGTGPHGVESFGNSMIVDPWGKILARAPLRGNKVLATVLNLSELDLIRHLFPTLKH</sequence>
<evidence type="ECO:0000313" key="3">
    <source>
        <dbReference type="EMBL" id="OGW98294.1"/>
    </source>
</evidence>
<dbReference type="Proteomes" id="UP000178187">
    <property type="component" value="Unassembled WGS sequence"/>
</dbReference>
<dbReference type="InterPro" id="IPR036526">
    <property type="entry name" value="C-N_Hydrolase_sf"/>
</dbReference>
<accession>A0A1G1KZG1</accession>
<dbReference type="CDD" id="cd07572">
    <property type="entry name" value="nit"/>
    <property type="match status" value="1"/>
</dbReference>
<feature type="domain" description="CN hydrolase" evidence="2">
    <location>
        <begin position="5"/>
        <end position="256"/>
    </location>
</feature>
<dbReference type="InterPro" id="IPR003010">
    <property type="entry name" value="C-N_Hydrolase"/>
</dbReference>
<dbReference type="InterPro" id="IPR045254">
    <property type="entry name" value="Nit1/2_C-N_Hydrolase"/>
</dbReference>
<dbReference type="SUPFAM" id="SSF56317">
    <property type="entry name" value="Carbon-nitrogen hydrolase"/>
    <property type="match status" value="1"/>
</dbReference>
<dbReference type="PROSITE" id="PS50263">
    <property type="entry name" value="CN_HYDROLASE"/>
    <property type="match status" value="1"/>
</dbReference>
<dbReference type="EMBL" id="MHFR01000035">
    <property type="protein sequence ID" value="OGW98294.1"/>
    <property type="molecule type" value="Genomic_DNA"/>
</dbReference>
<evidence type="ECO:0000256" key="1">
    <source>
        <dbReference type="ARBA" id="ARBA00022801"/>
    </source>
</evidence>
<reference evidence="3 4" key="1">
    <citation type="journal article" date="2016" name="Nat. Commun.">
        <title>Thousands of microbial genomes shed light on interconnected biogeochemical processes in an aquifer system.</title>
        <authorList>
            <person name="Anantharaman K."/>
            <person name="Brown C.T."/>
            <person name="Hug L.A."/>
            <person name="Sharon I."/>
            <person name="Castelle C.J."/>
            <person name="Probst A.J."/>
            <person name="Thomas B.C."/>
            <person name="Singh A."/>
            <person name="Wilkins M.J."/>
            <person name="Karaoz U."/>
            <person name="Brodie E.L."/>
            <person name="Williams K.H."/>
            <person name="Hubbard S.S."/>
            <person name="Banfield J.F."/>
        </authorList>
    </citation>
    <scope>NUCLEOTIDE SEQUENCE [LARGE SCALE GENOMIC DNA]</scope>
</reference>
<comment type="caution">
    <text evidence="3">The sequence shown here is derived from an EMBL/GenBank/DDBJ whole genome shotgun (WGS) entry which is preliminary data.</text>
</comment>